<evidence type="ECO:0000313" key="2">
    <source>
        <dbReference type="EMBL" id="CAF1618119.1"/>
    </source>
</evidence>
<feature type="transmembrane region" description="Helical" evidence="1">
    <location>
        <begin position="23"/>
        <end position="46"/>
    </location>
</feature>
<protein>
    <submittedName>
        <fullName evidence="2">Uncharacterized protein</fullName>
    </submittedName>
</protein>
<keyword evidence="1" id="KW-0472">Membrane</keyword>
<keyword evidence="1" id="KW-1133">Transmembrane helix</keyword>
<comment type="caution">
    <text evidence="2">The sequence shown here is derived from an EMBL/GenBank/DDBJ whole genome shotgun (WGS) entry which is preliminary data.</text>
</comment>
<accession>A0A816C1T8</accession>
<evidence type="ECO:0000313" key="4">
    <source>
        <dbReference type="Proteomes" id="UP000663855"/>
    </source>
</evidence>
<evidence type="ECO:0000256" key="1">
    <source>
        <dbReference type="SAM" id="Phobius"/>
    </source>
</evidence>
<name>A0A816C1T8_9BILA</name>
<dbReference type="AlphaFoldDB" id="A0A816C1T8"/>
<keyword evidence="1" id="KW-0812">Transmembrane</keyword>
<dbReference type="EMBL" id="CAJOBH010073756">
    <property type="protein sequence ID" value="CAF4484206.1"/>
    <property type="molecule type" value="Genomic_DNA"/>
</dbReference>
<dbReference type="EMBL" id="CAJNOV010018264">
    <property type="protein sequence ID" value="CAF1618119.1"/>
    <property type="molecule type" value="Genomic_DNA"/>
</dbReference>
<gene>
    <name evidence="3" type="ORF">BYL167_LOCUS35280</name>
    <name evidence="2" type="ORF">CJN711_LOCUS37507</name>
</gene>
<dbReference type="Proteomes" id="UP000663855">
    <property type="component" value="Unassembled WGS sequence"/>
</dbReference>
<evidence type="ECO:0000313" key="3">
    <source>
        <dbReference type="EMBL" id="CAF4484206.1"/>
    </source>
</evidence>
<organism evidence="2 4">
    <name type="scientific">Rotaria magnacalcarata</name>
    <dbReference type="NCBI Taxonomy" id="392030"/>
    <lineage>
        <taxon>Eukaryota</taxon>
        <taxon>Metazoa</taxon>
        <taxon>Spiralia</taxon>
        <taxon>Gnathifera</taxon>
        <taxon>Rotifera</taxon>
        <taxon>Eurotatoria</taxon>
        <taxon>Bdelloidea</taxon>
        <taxon>Philodinida</taxon>
        <taxon>Philodinidae</taxon>
        <taxon>Rotaria</taxon>
    </lineage>
</organism>
<reference evidence="2" key="1">
    <citation type="submission" date="2021-02" db="EMBL/GenBank/DDBJ databases">
        <authorList>
            <person name="Nowell W R."/>
        </authorList>
    </citation>
    <scope>NUCLEOTIDE SEQUENCE</scope>
</reference>
<dbReference type="Proteomes" id="UP000681967">
    <property type="component" value="Unassembled WGS sequence"/>
</dbReference>
<feature type="transmembrane region" description="Helical" evidence="1">
    <location>
        <begin position="52"/>
        <end position="71"/>
    </location>
</feature>
<sequence>MASASTIISSNVIMTKNTLGNEYAALLNAILDNILDMGISVINALYRNIHQVLTGLLSLPLIIGAIQVVLLENWINNKLKNNTNIQSTNENEVIADELEIINVES</sequence>
<proteinExistence type="predicted"/>